<dbReference type="Proteomes" id="UP001210720">
    <property type="component" value="Unassembled WGS sequence"/>
</dbReference>
<dbReference type="InterPro" id="IPR036188">
    <property type="entry name" value="FAD/NAD-bd_sf"/>
</dbReference>
<dbReference type="EMBL" id="JAQIOY010000004">
    <property type="protein sequence ID" value="MDA7425601.1"/>
    <property type="molecule type" value="Genomic_DNA"/>
</dbReference>
<dbReference type="Gene3D" id="3.50.50.60">
    <property type="entry name" value="FAD/NAD(P)-binding domain"/>
    <property type="match status" value="1"/>
</dbReference>
<protein>
    <recommendedName>
        <fullName evidence="3">FAD/NAD(P)-binding domain-containing protein</fullName>
    </recommendedName>
</protein>
<evidence type="ECO:0000313" key="1">
    <source>
        <dbReference type="EMBL" id="MDA7425601.1"/>
    </source>
</evidence>
<proteinExistence type="predicted"/>
<reference evidence="1 2" key="1">
    <citation type="submission" date="2023-01" db="EMBL/GenBank/DDBJ databases">
        <title>Thalassococcus onchidii sp. nov., isolated from a marine invertebrate from the South China Sea.</title>
        <authorList>
            <person name="Xu S."/>
            <person name="Liu Z."/>
            <person name="Xu Y."/>
        </authorList>
    </citation>
    <scope>NUCLEOTIDE SEQUENCE [LARGE SCALE GENOMIC DNA]</scope>
    <source>
        <strain evidence="1 2">KCTC 32084</strain>
    </source>
</reference>
<comment type="caution">
    <text evidence="1">The sequence shown here is derived from an EMBL/GenBank/DDBJ whole genome shotgun (WGS) entry which is preliminary data.</text>
</comment>
<dbReference type="RefSeq" id="WP_271432963.1">
    <property type="nucleotide sequence ID" value="NZ_JAQIOY010000004.1"/>
</dbReference>
<name>A0ABT4XUE9_9RHOB</name>
<dbReference type="SUPFAM" id="SSF51905">
    <property type="entry name" value="FAD/NAD(P)-binding domain"/>
    <property type="match status" value="1"/>
</dbReference>
<gene>
    <name evidence="1" type="ORF">PFY00_12760</name>
</gene>
<organism evidence="1 2">
    <name type="scientific">Thalassococcus lentus</name>
    <dbReference type="NCBI Taxonomy" id="1210524"/>
    <lineage>
        <taxon>Bacteria</taxon>
        <taxon>Pseudomonadati</taxon>
        <taxon>Pseudomonadota</taxon>
        <taxon>Alphaproteobacteria</taxon>
        <taxon>Rhodobacterales</taxon>
        <taxon>Roseobacteraceae</taxon>
        <taxon>Thalassococcus</taxon>
    </lineage>
</organism>
<accession>A0ABT4XUE9</accession>
<evidence type="ECO:0000313" key="2">
    <source>
        <dbReference type="Proteomes" id="UP001210720"/>
    </source>
</evidence>
<evidence type="ECO:0008006" key="3">
    <source>
        <dbReference type="Google" id="ProtNLM"/>
    </source>
</evidence>
<sequence>MEFSVGDARKLVLEPARLSELGDFGFCIGPYGNKVGFAFQQKRALNVAFAAHQLSEIVKPGSRVAILGGGLAGTTACVALAGMGVMAEVFETRDRVLKLQLQALHRLLHPCYNSWPMTARFASSTSNPFLNWYVDTAKRVTDALFEEWETQFKPELPKPKTRCAIKKVEKCSVDKDGVVVHYEHTLEDNTVSLKKEEFDAVFVALGFGEEVDLDLSDESTYWVPDAIGTFREREEDAKFIVSGTGDGGLIDCGRFMYRKVEGGKLLIEVIAALRHRTYQKPPTTVAGFDEYVLSQTEENIRNLEQRIESKNMEFDPEFGDPDLHFGTTKQNAIAVELAKGYEKIIAALPAGCLDILDAALYKPERVTLVGNLEAPFSPNAAPINKLLMAHALSVRPEIYVRGRVEEFRGEPYIRHPDGRRKKIKADRKVVRHGTKAPIRELFESFDIEVARKTHTLQNVIDVKLPPAAFSSALPDVVRDQPDDFEYVKARLAKAESFAKKVLGTAVEPDWDNESKSGTFVVETNDAYLKSSKKTGGFDRELFGIPLISQKRSDRDTYVSAVKAPG</sequence>
<keyword evidence="2" id="KW-1185">Reference proteome</keyword>